<keyword evidence="1" id="KW-0732">Signal</keyword>
<evidence type="ECO:0000313" key="2">
    <source>
        <dbReference type="EMBL" id="KQH86029.1"/>
    </source>
</evidence>
<dbReference type="SUPFAM" id="SSF52266">
    <property type="entry name" value="SGNH hydrolase"/>
    <property type="match status" value="1"/>
</dbReference>
<feature type="signal peptide" evidence="1">
    <location>
        <begin position="1"/>
        <end position="23"/>
    </location>
</feature>
<dbReference type="InterPro" id="IPR036514">
    <property type="entry name" value="SGNH_hydro_sf"/>
</dbReference>
<protein>
    <recommendedName>
        <fullName evidence="4">SGNH hydrolase-type esterase domain-containing protein</fullName>
    </recommendedName>
</protein>
<evidence type="ECO:0008006" key="4">
    <source>
        <dbReference type="Google" id="ProtNLM"/>
    </source>
</evidence>
<proteinExistence type="predicted"/>
<reference evidence="2 3" key="1">
    <citation type="submission" date="2015-08" db="EMBL/GenBank/DDBJ databases">
        <title>Antibacterial properties of a collection of Vibrionaceae strains.</title>
        <authorList>
            <person name="Giubergia S."/>
        </authorList>
    </citation>
    <scope>NUCLEOTIDE SEQUENCE [LARGE SCALE GENOMIC DNA]</scope>
    <source>
        <strain evidence="2 3">S0821</strain>
    </source>
</reference>
<dbReference type="GO" id="GO:0016788">
    <property type="term" value="F:hydrolase activity, acting on ester bonds"/>
    <property type="evidence" value="ECO:0007669"/>
    <property type="project" value="UniProtKB-ARBA"/>
</dbReference>
<gene>
    <name evidence="2" type="ORF">AMR76_12200</name>
</gene>
<dbReference type="AlphaFoldDB" id="A0A0Q2R1F4"/>
<dbReference type="RefSeq" id="WP_055466218.1">
    <property type="nucleotide sequence ID" value="NZ_LKHS01000009.1"/>
</dbReference>
<comment type="caution">
    <text evidence="2">The sequence shown here is derived from an EMBL/GenBank/DDBJ whole genome shotgun (WGS) entry which is preliminary data.</text>
</comment>
<accession>A0A0Q2R1F4</accession>
<feature type="chain" id="PRO_5006195977" description="SGNH hydrolase-type esterase domain-containing protein" evidence="1">
    <location>
        <begin position="24"/>
        <end position="259"/>
    </location>
</feature>
<dbReference type="EMBL" id="LKHS01000009">
    <property type="protein sequence ID" value="KQH86029.1"/>
    <property type="molecule type" value="Genomic_DNA"/>
</dbReference>
<dbReference type="InParanoid" id="A0A0Q2R1F4"/>
<sequence length="259" mass="28298">MNHLIQTSLLAASLALGSLAAHADTLIAPSPTAKMDGDNKVVAMYGNSYTHYNNNLNTRLRDLTRSLLPNQAKGYSYRGITISSGQLGWHEPNLRFQNGLKSWDVVVFQGNSMEPISKKKSSRDNFEQAAKSMAKIAHDAGSKVVYFMTWAQKARPEQTAALSKAYKKVAKETGGYVAPVGLAFQRSLKQHPDINLYHSDGKHPSLEGTYLAACVFFATLYNQSPVGGALPVDSNMTPATAQQLQTVAWETVQAFHADH</sequence>
<evidence type="ECO:0000313" key="3">
    <source>
        <dbReference type="Proteomes" id="UP000051221"/>
    </source>
</evidence>
<dbReference type="Proteomes" id="UP000051221">
    <property type="component" value="Unassembled WGS sequence"/>
</dbReference>
<keyword evidence="3" id="KW-1185">Reference proteome</keyword>
<dbReference type="Gene3D" id="3.40.50.1110">
    <property type="entry name" value="SGNH hydrolase"/>
    <property type="match status" value="1"/>
</dbReference>
<name>A0A0Q2R1F4_VIBFU</name>
<evidence type="ECO:0000256" key="1">
    <source>
        <dbReference type="SAM" id="SignalP"/>
    </source>
</evidence>
<organism evidence="2 3">
    <name type="scientific">Vibrio furnissii</name>
    <dbReference type="NCBI Taxonomy" id="29494"/>
    <lineage>
        <taxon>Bacteria</taxon>
        <taxon>Pseudomonadati</taxon>
        <taxon>Pseudomonadota</taxon>
        <taxon>Gammaproteobacteria</taxon>
        <taxon>Vibrionales</taxon>
        <taxon>Vibrionaceae</taxon>
        <taxon>Vibrio</taxon>
    </lineage>
</organism>